<dbReference type="PROSITE" id="PS50836">
    <property type="entry name" value="DOMON"/>
    <property type="match status" value="1"/>
</dbReference>
<evidence type="ECO:0000313" key="2">
    <source>
        <dbReference type="EMBL" id="PIO77283.1"/>
    </source>
</evidence>
<feature type="domain" description="DOMON" evidence="1">
    <location>
        <begin position="1"/>
        <end position="111"/>
    </location>
</feature>
<gene>
    <name evidence="2" type="ORF">TELCIR_00600</name>
</gene>
<organism evidence="2 3">
    <name type="scientific">Teladorsagia circumcincta</name>
    <name type="common">Brown stomach worm</name>
    <name type="synonym">Ostertagia circumcincta</name>
    <dbReference type="NCBI Taxonomy" id="45464"/>
    <lineage>
        <taxon>Eukaryota</taxon>
        <taxon>Metazoa</taxon>
        <taxon>Ecdysozoa</taxon>
        <taxon>Nematoda</taxon>
        <taxon>Chromadorea</taxon>
        <taxon>Rhabditida</taxon>
        <taxon>Rhabditina</taxon>
        <taxon>Rhabditomorpha</taxon>
        <taxon>Strongyloidea</taxon>
        <taxon>Trichostrongylidae</taxon>
        <taxon>Teladorsagia</taxon>
    </lineage>
</organism>
<reference evidence="2 3" key="1">
    <citation type="submission" date="2015-09" db="EMBL/GenBank/DDBJ databases">
        <title>Draft genome of the parasitic nematode Teladorsagia circumcincta isolate WARC Sus (inbred).</title>
        <authorList>
            <person name="Mitreva M."/>
        </authorList>
    </citation>
    <scope>NUCLEOTIDE SEQUENCE [LARGE SCALE GENOMIC DNA]</scope>
    <source>
        <strain evidence="2 3">S</strain>
    </source>
</reference>
<sequence>MQMSWQYDDASTEIVFKMTAKSKGLKNFWAGVFIGEEDPIDSIGASVRNGQIGVMDGHVVKGDRVELDNVTNVQSLLFDLQNDVLTAEFARPSYTNDRFDADLSNCVVRGF</sequence>
<proteinExistence type="predicted"/>
<dbReference type="CDD" id="cd09631">
    <property type="entry name" value="DOMON_DOH"/>
    <property type="match status" value="1"/>
</dbReference>
<dbReference type="OrthoDB" id="5877761at2759"/>
<evidence type="ECO:0000313" key="3">
    <source>
        <dbReference type="Proteomes" id="UP000230423"/>
    </source>
</evidence>
<evidence type="ECO:0000259" key="1">
    <source>
        <dbReference type="PROSITE" id="PS50836"/>
    </source>
</evidence>
<protein>
    <recommendedName>
        <fullName evidence="1">DOMON domain-containing protein</fullName>
    </recommendedName>
</protein>
<dbReference type="Proteomes" id="UP000230423">
    <property type="component" value="Unassembled WGS sequence"/>
</dbReference>
<dbReference type="PANTHER" id="PTHR36516">
    <property type="entry name" value="PROTEIN CBG04168-RELATED"/>
    <property type="match status" value="1"/>
</dbReference>
<dbReference type="Pfam" id="PF03351">
    <property type="entry name" value="DOMON"/>
    <property type="match status" value="1"/>
</dbReference>
<dbReference type="EMBL" id="KZ345004">
    <property type="protein sequence ID" value="PIO77283.1"/>
    <property type="molecule type" value="Genomic_DNA"/>
</dbReference>
<accession>A0A2G9V453</accession>
<name>A0A2G9V453_TELCI</name>
<dbReference type="InterPro" id="IPR045266">
    <property type="entry name" value="DOH_DOMON"/>
</dbReference>
<dbReference type="PANTHER" id="PTHR36516:SF5">
    <property type="entry name" value="DOMON DOMAIN-CONTAINING PROTEIN"/>
    <property type="match status" value="1"/>
</dbReference>
<keyword evidence="3" id="KW-1185">Reference proteome</keyword>
<dbReference type="AlphaFoldDB" id="A0A2G9V453"/>
<dbReference type="InterPro" id="IPR005018">
    <property type="entry name" value="DOMON_domain"/>
</dbReference>